<keyword evidence="3" id="KW-1185">Reference proteome</keyword>
<feature type="domain" description="VHS" evidence="1">
    <location>
        <begin position="4"/>
        <end position="74"/>
    </location>
</feature>
<dbReference type="GeneID" id="9058641"/>
<protein>
    <recommendedName>
        <fullName evidence="1">VHS domain-containing protein</fullName>
    </recommendedName>
</protein>
<dbReference type="GO" id="GO:0035091">
    <property type="term" value="F:phosphatidylinositol binding"/>
    <property type="evidence" value="ECO:0007669"/>
    <property type="project" value="InterPro"/>
</dbReference>
<dbReference type="InterPro" id="IPR008942">
    <property type="entry name" value="ENTH_VHS"/>
</dbReference>
<dbReference type="RefSeq" id="XP_002768551.1">
    <property type="nucleotide sequence ID" value="XM_002768505.1"/>
</dbReference>
<dbReference type="EMBL" id="GG684277">
    <property type="protein sequence ID" value="EER01269.1"/>
    <property type="molecule type" value="Genomic_DNA"/>
</dbReference>
<dbReference type="Pfam" id="PF00790">
    <property type="entry name" value="VHS"/>
    <property type="match status" value="1"/>
</dbReference>
<evidence type="ECO:0000259" key="1">
    <source>
        <dbReference type="PROSITE" id="PS50179"/>
    </source>
</evidence>
<sequence>MLLAAAVGGDSINWEANVAICDMLSSCPALIPEVLLEIRNNFEMGDSPNIQLCLTLLEMLVKNCGYIVCTYMSD</sequence>
<dbReference type="AlphaFoldDB" id="C5LPV1"/>
<name>C5LPV1_PERM5</name>
<feature type="non-terminal residue" evidence="2">
    <location>
        <position position="74"/>
    </location>
</feature>
<dbReference type="GO" id="GO:0043130">
    <property type="term" value="F:ubiquitin binding"/>
    <property type="evidence" value="ECO:0007669"/>
    <property type="project" value="InterPro"/>
</dbReference>
<dbReference type="Proteomes" id="UP000007800">
    <property type="component" value="Unassembled WGS sequence"/>
</dbReference>
<accession>C5LPV1</accession>
<dbReference type="InParanoid" id="C5LPV1"/>
<dbReference type="InterPro" id="IPR002014">
    <property type="entry name" value="VHS_dom"/>
</dbReference>
<dbReference type="Gene3D" id="1.25.40.90">
    <property type="match status" value="1"/>
</dbReference>
<dbReference type="SUPFAM" id="SSF48464">
    <property type="entry name" value="ENTH/VHS domain"/>
    <property type="match status" value="1"/>
</dbReference>
<dbReference type="PROSITE" id="PS50179">
    <property type="entry name" value="VHS"/>
    <property type="match status" value="1"/>
</dbReference>
<evidence type="ECO:0000313" key="3">
    <source>
        <dbReference type="Proteomes" id="UP000007800"/>
    </source>
</evidence>
<proteinExistence type="predicted"/>
<dbReference type="OrthoDB" id="443464at2759"/>
<organism evidence="3">
    <name type="scientific">Perkinsus marinus (strain ATCC 50983 / TXsc)</name>
    <dbReference type="NCBI Taxonomy" id="423536"/>
    <lineage>
        <taxon>Eukaryota</taxon>
        <taxon>Sar</taxon>
        <taxon>Alveolata</taxon>
        <taxon>Perkinsozoa</taxon>
        <taxon>Perkinsea</taxon>
        <taxon>Perkinsida</taxon>
        <taxon>Perkinsidae</taxon>
        <taxon>Perkinsus</taxon>
    </lineage>
</organism>
<gene>
    <name evidence="2" type="ORF">Pmar_PMAR020176</name>
</gene>
<reference evidence="2 3" key="1">
    <citation type="submission" date="2008-07" db="EMBL/GenBank/DDBJ databases">
        <authorList>
            <person name="El-Sayed N."/>
            <person name="Caler E."/>
            <person name="Inman J."/>
            <person name="Amedeo P."/>
            <person name="Hass B."/>
            <person name="Wortman J."/>
        </authorList>
    </citation>
    <scope>NUCLEOTIDE SEQUENCE [LARGE SCALE GENOMIC DNA]</scope>
    <source>
        <strain evidence="3">ATCC 50983 / TXsc</strain>
    </source>
</reference>
<evidence type="ECO:0000313" key="2">
    <source>
        <dbReference type="EMBL" id="EER01269.1"/>
    </source>
</evidence>